<accession>A0A9D7XI47</accession>
<proteinExistence type="predicted"/>
<evidence type="ECO:0000259" key="1">
    <source>
        <dbReference type="Pfam" id="PF12867"/>
    </source>
</evidence>
<dbReference type="EMBL" id="JADKIO010000008">
    <property type="protein sequence ID" value="MBK9796862.1"/>
    <property type="molecule type" value="Genomic_DNA"/>
</dbReference>
<dbReference type="Pfam" id="PF12867">
    <property type="entry name" value="DinB_2"/>
    <property type="match status" value="1"/>
</dbReference>
<evidence type="ECO:0000313" key="3">
    <source>
        <dbReference type="Proteomes" id="UP000886657"/>
    </source>
</evidence>
<reference evidence="2" key="1">
    <citation type="submission" date="2020-10" db="EMBL/GenBank/DDBJ databases">
        <title>Connecting structure to function with the recovery of over 1000 high-quality activated sludge metagenome-assembled genomes encoding full-length rRNA genes using long-read sequencing.</title>
        <authorList>
            <person name="Singleton C.M."/>
            <person name="Petriglieri F."/>
            <person name="Kristensen J.M."/>
            <person name="Kirkegaard R.H."/>
            <person name="Michaelsen T.Y."/>
            <person name="Andersen M.H."/>
            <person name="Karst S.M."/>
            <person name="Dueholm M.S."/>
            <person name="Nielsen P.H."/>
            <person name="Albertsen M."/>
        </authorList>
    </citation>
    <scope>NUCLEOTIDE SEQUENCE</scope>
    <source>
        <strain evidence="2">Skiv_18-Q3-R9-52_MAXAC.067</strain>
    </source>
</reference>
<dbReference type="InterPro" id="IPR034660">
    <property type="entry name" value="DinB/YfiT-like"/>
</dbReference>
<evidence type="ECO:0000313" key="2">
    <source>
        <dbReference type="EMBL" id="MBK9796862.1"/>
    </source>
</evidence>
<protein>
    <submittedName>
        <fullName evidence="2">DUF664 domain-containing protein</fullName>
    </submittedName>
</protein>
<dbReference type="AlphaFoldDB" id="A0A9D7XI47"/>
<gene>
    <name evidence="2" type="ORF">IPP58_10265</name>
</gene>
<feature type="domain" description="DinB-like" evidence="1">
    <location>
        <begin position="19"/>
        <end position="141"/>
    </location>
</feature>
<organism evidence="2 3">
    <name type="scientific">Candidatus Geothrix skivensis</name>
    <dbReference type="NCBI Taxonomy" id="2954439"/>
    <lineage>
        <taxon>Bacteria</taxon>
        <taxon>Pseudomonadati</taxon>
        <taxon>Acidobacteriota</taxon>
        <taxon>Holophagae</taxon>
        <taxon>Holophagales</taxon>
        <taxon>Holophagaceae</taxon>
        <taxon>Geothrix</taxon>
    </lineage>
</organism>
<name>A0A9D7XI47_9BACT</name>
<sequence length="165" mass="17784">MTPLAADLLILFQRDLRCFRREIEAFPDDGLLWRTVPGIGNSAGNLALHVAGNLRAFVGGVLGGTGYVRQREQEFSRRSGTRAEVAAELEAAGRELEGGLRALTEATQAAPYPLVVMGVQPPTGRWLLHLEAHLAFHLGQAGYLRRALTGEAVATGVLSIPELMD</sequence>
<dbReference type="Gene3D" id="1.20.120.450">
    <property type="entry name" value="dinb family like domain"/>
    <property type="match status" value="1"/>
</dbReference>
<dbReference type="InterPro" id="IPR024775">
    <property type="entry name" value="DinB-like"/>
</dbReference>
<dbReference type="Proteomes" id="UP000886657">
    <property type="component" value="Unassembled WGS sequence"/>
</dbReference>
<dbReference type="SUPFAM" id="SSF109854">
    <property type="entry name" value="DinB/YfiT-like putative metalloenzymes"/>
    <property type="match status" value="1"/>
</dbReference>
<comment type="caution">
    <text evidence="2">The sequence shown here is derived from an EMBL/GenBank/DDBJ whole genome shotgun (WGS) entry which is preliminary data.</text>
</comment>